<dbReference type="Pfam" id="PF10104">
    <property type="entry name" value="Brr6_like_C_C"/>
    <property type="match status" value="1"/>
</dbReference>
<evidence type="ECO:0000313" key="5">
    <source>
        <dbReference type="Proteomes" id="UP000567885"/>
    </source>
</evidence>
<feature type="transmembrane region" description="Helical" evidence="2">
    <location>
        <begin position="352"/>
        <end position="371"/>
    </location>
</feature>
<sequence>MDRRTYEGPMDWEYQNSGPFDPTSPFTHAAKGKSQNAFASPSKPILRPNPFSGVGTPSKPQPPQSSFFTPQVSSKAAAPPFRNPAFTTPRRPFDEFALSEASGAEDSPAPTEASEFPNDTPEADRMSDVSMSGVTSPSKIDKSYRYSKAPFSSKKHTPGRGEIRVARDLSVTELMRKRKRHNLDRDVSSIVRHRWTESDSDSDDSIAPRRSRSRRKPKESPKGVIGSLFHMLDEHPNAPDNLYRWVKLLVNFFLVSVFVYIGWSIVSTVKTDIANANETARFEIMGRITECQTQFEVNGCASPNRPPALNDLCTRWQECMTQSPEAIMRVKVTAKQIAEIINEFSDAMNLKAWGFFFAVLIFCAFANNFFLGGYANNKPAAPVQSQPAVSSRDPSMGPENGPGFMWVPVQTPRLKRHMILDDGTDTDNTPPKMKALLPPPFTPSIRRSPSKGDRGRSPIKYNRSPSKGKREPFA</sequence>
<reference evidence="4 5" key="1">
    <citation type="submission" date="2020-05" db="EMBL/GenBank/DDBJ databases">
        <title>Identification and distribution of gene clusters putatively required for synthesis of sphingolipid metabolism inhibitors in phylogenetically diverse species of the filamentous fungus Fusarium.</title>
        <authorList>
            <person name="Kim H.-S."/>
            <person name="Busman M."/>
            <person name="Brown D.W."/>
            <person name="Divon H."/>
            <person name="Uhlig S."/>
            <person name="Proctor R.H."/>
        </authorList>
    </citation>
    <scope>NUCLEOTIDE SEQUENCE [LARGE SCALE GENOMIC DNA]</scope>
    <source>
        <strain evidence="4 5">NRRL 20693</strain>
    </source>
</reference>
<gene>
    <name evidence="4" type="ORF">FHETE_1203</name>
</gene>
<name>A0A8H5X157_FUSHE</name>
<protein>
    <submittedName>
        <fullName evidence="4">Nucleus export BRL1</fullName>
    </submittedName>
</protein>
<keyword evidence="2" id="KW-0472">Membrane</keyword>
<dbReference type="EMBL" id="JAAGWQ010000018">
    <property type="protein sequence ID" value="KAF5678485.1"/>
    <property type="molecule type" value="Genomic_DNA"/>
</dbReference>
<feature type="region of interest" description="Disordered" evidence="1">
    <location>
        <begin position="381"/>
        <end position="401"/>
    </location>
</feature>
<dbReference type="InterPro" id="IPR018767">
    <property type="entry name" value="Brl1/Brr6_dom"/>
</dbReference>
<dbReference type="GO" id="GO:0055088">
    <property type="term" value="P:lipid homeostasis"/>
    <property type="evidence" value="ECO:0007669"/>
    <property type="project" value="InterPro"/>
</dbReference>
<evidence type="ECO:0000256" key="2">
    <source>
        <dbReference type="SAM" id="Phobius"/>
    </source>
</evidence>
<keyword evidence="2" id="KW-0812">Transmembrane</keyword>
<dbReference type="SMART" id="SM01042">
    <property type="entry name" value="Brr6_like_C_C"/>
    <property type="match status" value="1"/>
</dbReference>
<proteinExistence type="predicted"/>
<evidence type="ECO:0000313" key="4">
    <source>
        <dbReference type="EMBL" id="KAF5678485.1"/>
    </source>
</evidence>
<accession>A0A8H5X157</accession>
<feature type="compositionally biased region" description="Polar residues" evidence="1">
    <location>
        <begin position="383"/>
        <end position="393"/>
    </location>
</feature>
<dbReference type="GO" id="GO:0006998">
    <property type="term" value="P:nuclear envelope organization"/>
    <property type="evidence" value="ECO:0007669"/>
    <property type="project" value="InterPro"/>
</dbReference>
<feature type="compositionally biased region" description="Low complexity" evidence="1">
    <location>
        <begin position="64"/>
        <end position="74"/>
    </location>
</feature>
<dbReference type="Proteomes" id="UP000567885">
    <property type="component" value="Unassembled WGS sequence"/>
</dbReference>
<feature type="transmembrane region" description="Helical" evidence="2">
    <location>
        <begin position="248"/>
        <end position="266"/>
    </location>
</feature>
<dbReference type="PANTHER" id="PTHR28136:SF1">
    <property type="entry name" value="NUCLEUS EXPORT PROTEIN BRL1"/>
    <property type="match status" value="1"/>
</dbReference>
<dbReference type="InterPro" id="IPR040202">
    <property type="entry name" value="Brl1/Brr6"/>
</dbReference>
<comment type="caution">
    <text evidence="4">The sequence shown here is derived from an EMBL/GenBank/DDBJ whole genome shotgun (WGS) entry which is preliminary data.</text>
</comment>
<keyword evidence="5" id="KW-1185">Reference proteome</keyword>
<feature type="region of interest" description="Disordered" evidence="1">
    <location>
        <begin position="198"/>
        <end position="222"/>
    </location>
</feature>
<dbReference type="AlphaFoldDB" id="A0A8H5X157"/>
<feature type="compositionally biased region" description="Polar residues" evidence="1">
    <location>
        <begin position="129"/>
        <end position="138"/>
    </location>
</feature>
<dbReference type="GO" id="GO:0031965">
    <property type="term" value="C:nuclear membrane"/>
    <property type="evidence" value="ECO:0007669"/>
    <property type="project" value="InterPro"/>
</dbReference>
<dbReference type="OrthoDB" id="5961at2759"/>
<organism evidence="4 5">
    <name type="scientific">Fusarium heterosporum</name>
    <dbReference type="NCBI Taxonomy" id="42747"/>
    <lineage>
        <taxon>Eukaryota</taxon>
        <taxon>Fungi</taxon>
        <taxon>Dikarya</taxon>
        <taxon>Ascomycota</taxon>
        <taxon>Pezizomycotina</taxon>
        <taxon>Sordariomycetes</taxon>
        <taxon>Hypocreomycetidae</taxon>
        <taxon>Hypocreales</taxon>
        <taxon>Nectriaceae</taxon>
        <taxon>Fusarium</taxon>
        <taxon>Fusarium heterosporum species complex</taxon>
    </lineage>
</organism>
<keyword evidence="2" id="KW-1133">Transmembrane helix</keyword>
<feature type="region of interest" description="Disordered" evidence="1">
    <location>
        <begin position="420"/>
        <end position="474"/>
    </location>
</feature>
<evidence type="ECO:0000259" key="3">
    <source>
        <dbReference type="SMART" id="SM01042"/>
    </source>
</evidence>
<feature type="domain" description="Brl1/Brr6" evidence="3">
    <location>
        <begin position="242"/>
        <end position="375"/>
    </location>
</feature>
<evidence type="ECO:0000256" key="1">
    <source>
        <dbReference type="SAM" id="MobiDB-lite"/>
    </source>
</evidence>
<feature type="region of interest" description="Disordered" evidence="1">
    <location>
        <begin position="1"/>
        <end position="141"/>
    </location>
</feature>
<dbReference type="PANTHER" id="PTHR28136">
    <property type="entry name" value="NUCLEUS EXPORT PROTEIN BRR6"/>
    <property type="match status" value="1"/>
</dbReference>